<dbReference type="Proteomes" id="UP000254559">
    <property type="component" value="Unassembled WGS sequence"/>
</dbReference>
<sequence length="136" mass="16406">MAKKVTMTISGEMILIEYYGENFPLHPQEWKDYHSFWQEDYIRFHFQTDIGTLTIYDGNYDLTLLWGEPVHRIEKLYHQLLTDPIPVMVYGDERFQEAYRTENGQTKNLYLEHVCNVCKEAYEVLFKQINQKERNT</sequence>
<evidence type="ECO:0000313" key="1">
    <source>
        <dbReference type="EMBL" id="SUN65396.1"/>
    </source>
</evidence>
<accession>A0A9X5R3V5</accession>
<reference evidence="1 2" key="1">
    <citation type="submission" date="2018-06" db="EMBL/GenBank/DDBJ databases">
        <authorList>
            <consortium name="Pathogen Informatics"/>
            <person name="Doyle S."/>
        </authorList>
    </citation>
    <scope>NUCLEOTIDE SEQUENCE [LARGE SCALE GENOMIC DNA]</scope>
    <source>
        <strain evidence="1 2">NCTC11564</strain>
    </source>
</reference>
<evidence type="ECO:0000313" key="2">
    <source>
        <dbReference type="Proteomes" id="UP000254559"/>
    </source>
</evidence>
<organism evidence="1 2">
    <name type="scientific">Streptococcus dysgalactiae subsp. equisimilis</name>
    <name type="common">Streptococcus equisimilis</name>
    <dbReference type="NCBI Taxonomy" id="119602"/>
    <lineage>
        <taxon>Bacteria</taxon>
        <taxon>Bacillati</taxon>
        <taxon>Bacillota</taxon>
        <taxon>Bacilli</taxon>
        <taxon>Lactobacillales</taxon>
        <taxon>Streptococcaceae</taxon>
        <taxon>Streptococcus</taxon>
    </lineage>
</organism>
<dbReference type="RefSeq" id="WP_001085986.1">
    <property type="nucleotide sequence ID" value="NZ_CP160426.1"/>
</dbReference>
<name>A0A9X5R3V5_STREQ</name>
<protein>
    <submittedName>
        <fullName evidence="1">Uncharacterized protein</fullName>
    </submittedName>
</protein>
<proteinExistence type="predicted"/>
<comment type="caution">
    <text evidence="1">The sequence shown here is derived from an EMBL/GenBank/DDBJ whole genome shotgun (WGS) entry which is preliminary data.</text>
</comment>
<dbReference type="EMBL" id="UHFO01000001">
    <property type="protein sequence ID" value="SUN65396.1"/>
    <property type="molecule type" value="Genomic_DNA"/>
</dbReference>
<gene>
    <name evidence="1" type="ORF">NCTC11564_02456</name>
</gene>
<dbReference type="AlphaFoldDB" id="A0A9X5R3V5"/>